<dbReference type="EMBL" id="JACFYJ010000036">
    <property type="protein sequence ID" value="MEI5999604.1"/>
    <property type="molecule type" value="Genomic_DNA"/>
</dbReference>
<name>A0ABU8IVC9_9BURK</name>
<protein>
    <recommendedName>
        <fullName evidence="4">Outer membrane surface antigen</fullName>
    </recommendedName>
</protein>
<gene>
    <name evidence="2" type="ORF">H3V53_21065</name>
</gene>
<sequence length="134" mass="14545">MPFLGPERVVRMRCARAASAAALLLHVVAAPASNLNFLNDTPLSYVKPRDMDSLKRALTDVLNTKSDGETSQWTNADTGNSVKIDAMMTPSDTSRDGKKTCRHVAVVLSAKGQSMNLHPVFCGTGKTDWALQKR</sequence>
<feature type="chain" id="PRO_5046198325" description="Outer membrane surface antigen" evidence="1">
    <location>
        <begin position="33"/>
        <end position="134"/>
    </location>
</feature>
<keyword evidence="1" id="KW-0732">Signal</keyword>
<evidence type="ECO:0000313" key="3">
    <source>
        <dbReference type="Proteomes" id="UP001386437"/>
    </source>
</evidence>
<dbReference type="RefSeq" id="WP_336599667.1">
    <property type="nucleotide sequence ID" value="NZ_JACFYJ010000036.1"/>
</dbReference>
<comment type="caution">
    <text evidence="2">The sequence shown here is derived from an EMBL/GenBank/DDBJ whole genome shotgun (WGS) entry which is preliminary data.</text>
</comment>
<accession>A0ABU8IVC9</accession>
<evidence type="ECO:0000313" key="2">
    <source>
        <dbReference type="EMBL" id="MEI5999604.1"/>
    </source>
</evidence>
<organism evidence="2 3">
    <name type="scientific">Paraburkholderia bengalensis</name>
    <dbReference type="NCBI Taxonomy" id="2747562"/>
    <lineage>
        <taxon>Bacteria</taxon>
        <taxon>Pseudomonadati</taxon>
        <taxon>Pseudomonadota</taxon>
        <taxon>Betaproteobacteria</taxon>
        <taxon>Burkholderiales</taxon>
        <taxon>Burkholderiaceae</taxon>
        <taxon>Paraburkholderia</taxon>
    </lineage>
</organism>
<feature type="signal peptide" evidence="1">
    <location>
        <begin position="1"/>
        <end position="32"/>
    </location>
</feature>
<proteinExistence type="predicted"/>
<reference evidence="2 3" key="1">
    <citation type="journal article" date="2022" name="Arch. Microbiol.">
        <title>Paraburkholderia bengalensis sp. nov. isolated from roots of Oryza sativa, IR64.</title>
        <authorList>
            <person name="Nag P."/>
            <person name="Mondal N."/>
            <person name="Sarkar J."/>
            <person name="Das S."/>
        </authorList>
    </citation>
    <scope>NUCLEOTIDE SEQUENCE [LARGE SCALE GENOMIC DNA]</scope>
    <source>
        <strain evidence="2 3">IR64_4_BI</strain>
    </source>
</reference>
<evidence type="ECO:0008006" key="4">
    <source>
        <dbReference type="Google" id="ProtNLM"/>
    </source>
</evidence>
<dbReference type="Proteomes" id="UP001386437">
    <property type="component" value="Unassembled WGS sequence"/>
</dbReference>
<evidence type="ECO:0000256" key="1">
    <source>
        <dbReference type="SAM" id="SignalP"/>
    </source>
</evidence>
<keyword evidence="3" id="KW-1185">Reference proteome</keyword>